<dbReference type="PANTHER" id="PTHR30535:SF34">
    <property type="entry name" value="MOLYBDATE-BINDING PROTEIN MOLA"/>
    <property type="match status" value="1"/>
</dbReference>
<dbReference type="InterPro" id="IPR054828">
    <property type="entry name" value="Vit_B12_bind_prot"/>
</dbReference>
<keyword evidence="2" id="KW-0732">Signal</keyword>
<dbReference type="SUPFAM" id="SSF53807">
    <property type="entry name" value="Helical backbone' metal receptor"/>
    <property type="match status" value="1"/>
</dbReference>
<dbReference type="EMBL" id="PEYM01000123">
    <property type="protein sequence ID" value="PIS28661.1"/>
    <property type="molecule type" value="Genomic_DNA"/>
</dbReference>
<dbReference type="InterPro" id="IPR002491">
    <property type="entry name" value="ABC_transptr_periplasmic_BD"/>
</dbReference>
<reference evidence="4 5" key="1">
    <citation type="submission" date="2017-09" db="EMBL/GenBank/DDBJ databases">
        <title>Depth-based differentiation of microbial function through sediment-hosted aquifers and enrichment of novel symbionts in the deep terrestrial subsurface.</title>
        <authorList>
            <person name="Probst A.J."/>
            <person name="Ladd B."/>
            <person name="Jarett J.K."/>
            <person name="Geller-Mcgrath D.E."/>
            <person name="Sieber C.M."/>
            <person name="Emerson J.B."/>
            <person name="Anantharaman K."/>
            <person name="Thomas B.C."/>
            <person name="Malmstrom R."/>
            <person name="Stieglmeier M."/>
            <person name="Klingl A."/>
            <person name="Woyke T."/>
            <person name="Ryan C.M."/>
            <person name="Banfield J.F."/>
        </authorList>
    </citation>
    <scope>NUCLEOTIDE SEQUENCE [LARGE SCALE GENOMIC DNA]</scope>
    <source>
        <strain evidence="4">CG08_land_8_20_14_0_20_45_16</strain>
    </source>
</reference>
<accession>A0A2H0XUY3</accession>
<dbReference type="Gene3D" id="3.40.50.1980">
    <property type="entry name" value="Nitrogenase molybdenum iron protein domain"/>
    <property type="match status" value="2"/>
</dbReference>
<evidence type="ECO:0000256" key="1">
    <source>
        <dbReference type="ARBA" id="ARBA00008814"/>
    </source>
</evidence>
<evidence type="ECO:0000313" key="5">
    <source>
        <dbReference type="Proteomes" id="UP000231343"/>
    </source>
</evidence>
<protein>
    <recommendedName>
        <fullName evidence="3">Fe/B12 periplasmic-binding domain-containing protein</fullName>
    </recommendedName>
</protein>
<comment type="caution">
    <text evidence="4">The sequence shown here is derived from an EMBL/GenBank/DDBJ whole genome shotgun (WGS) entry which is preliminary data.</text>
</comment>
<organism evidence="4 5">
    <name type="scientific">Candidatus Saganbacteria bacterium CG08_land_8_20_14_0_20_45_16</name>
    <dbReference type="NCBI Taxonomy" id="2014293"/>
    <lineage>
        <taxon>Bacteria</taxon>
        <taxon>Bacillati</taxon>
        <taxon>Saganbacteria</taxon>
    </lineage>
</organism>
<proteinExistence type="inferred from homology"/>
<dbReference type="GO" id="GO:0071281">
    <property type="term" value="P:cellular response to iron ion"/>
    <property type="evidence" value="ECO:0007669"/>
    <property type="project" value="TreeGrafter"/>
</dbReference>
<sequence>MLNDTWKRGQGIKASRHQGKYALLFFFLLFLICHLSLAIPTPPQRIISGIPAVTEMLFALGLSDRVVGVTTNCNYPPAALKKERIGGFFLNLEKVTSLKPDLVVMQADAQAKEIERFKEFGLPVYSVTLRSVDVVFAEMLQLGVIAGVPDRATQVVEALKQRLGRVEVRTKDYQPKLFDVLKLWNPKKKQRQALVIVALNPMIVAGENTFINDLLRYAGVLNVASGGRGEYPQYSFEKLVSENPQYLIMPQGLIRQEELASNSRWRSLEAVRQGRICFIQADILSRPGPRVVEAIEQIANFVYPQN</sequence>
<dbReference type="PANTHER" id="PTHR30535">
    <property type="entry name" value="VITAMIN B12-BINDING PROTEIN"/>
    <property type="match status" value="1"/>
</dbReference>
<gene>
    <name evidence="4" type="ORF">COT42_07415</name>
</gene>
<dbReference type="Proteomes" id="UP000231343">
    <property type="component" value="Unassembled WGS sequence"/>
</dbReference>
<feature type="domain" description="Fe/B12 periplasmic-binding" evidence="3">
    <location>
        <begin position="45"/>
        <end position="306"/>
    </location>
</feature>
<dbReference type="Pfam" id="PF01497">
    <property type="entry name" value="Peripla_BP_2"/>
    <property type="match status" value="1"/>
</dbReference>
<comment type="similarity">
    <text evidence="1">Belongs to the bacterial solute-binding protein 8 family.</text>
</comment>
<dbReference type="PROSITE" id="PS50983">
    <property type="entry name" value="FE_B12_PBP"/>
    <property type="match status" value="1"/>
</dbReference>
<dbReference type="AlphaFoldDB" id="A0A2H0XUY3"/>
<dbReference type="NCBIfam" id="NF038402">
    <property type="entry name" value="TroA_like"/>
    <property type="match status" value="2"/>
</dbReference>
<name>A0A2H0XUY3_UNCSA</name>
<evidence type="ECO:0000256" key="2">
    <source>
        <dbReference type="ARBA" id="ARBA00022729"/>
    </source>
</evidence>
<dbReference type="InterPro" id="IPR050902">
    <property type="entry name" value="ABC_Transporter_SBP"/>
</dbReference>
<evidence type="ECO:0000313" key="4">
    <source>
        <dbReference type="EMBL" id="PIS28661.1"/>
    </source>
</evidence>
<evidence type="ECO:0000259" key="3">
    <source>
        <dbReference type="PROSITE" id="PS50983"/>
    </source>
</evidence>